<feature type="region of interest" description="Disordered" evidence="1">
    <location>
        <begin position="269"/>
        <end position="290"/>
    </location>
</feature>
<sequence>MVELSLMASAALCPTNFCQEKGLCRASKEFQALLPLQGKRPEIWKPGSLQLSAQNFENMGQSMHLLPECSKSVLPDQMVKHPVLTNVQDSRPDSVLFSFGIAEQCIKHEKILKFLRSGSKIAEGGNLNISLLSDLMGLHTVELWPQPYVPKHDKFCLYEIGMDDSQHLLLHQRQFCASEPLLDFVQNLSHTSFITVNSDGQVLFTGSGSEMKNLLSIAAEFNISKRSTNHDRKSVLVPYFTRKGRGHARPNNQVSSLKLQTGTVAPLKSPENVKLKPLPNKKQNRKAGKERDLYHKNYLHACEGLLSVILDKKGKTASISLKKSGPEIIQLLNHFSAGIAGMGLAVLLSVACKMANGRVTFSTGKLLNTSFGFGLFWLSWAVNRLRDTVIYLSKNSSKLKLKEEEIVGKVERSMREILFTAAALMAVAVLRFA</sequence>
<accession>A0A8B7C7Z7</accession>
<reference evidence="2" key="1">
    <citation type="journal article" date="2019" name="Nat. Commun.">
        <title>Genome-wide association mapping of date palm fruit traits.</title>
        <authorList>
            <person name="Hazzouri K.M."/>
            <person name="Gros-Balthazard M."/>
            <person name="Flowers J.M."/>
            <person name="Copetti D."/>
            <person name="Lemansour A."/>
            <person name="Lebrun M."/>
            <person name="Masmoudi K."/>
            <person name="Ferrand S."/>
            <person name="Dhar M.I."/>
            <person name="Fresquez Z.A."/>
            <person name="Rosas U."/>
            <person name="Zhang J."/>
            <person name="Talag J."/>
            <person name="Lee S."/>
            <person name="Kudrna D."/>
            <person name="Powell R.F."/>
            <person name="Leitch I.J."/>
            <person name="Krueger R.R."/>
            <person name="Wing R.A."/>
            <person name="Amiri K.M.A."/>
            <person name="Purugganan M.D."/>
        </authorList>
    </citation>
    <scope>NUCLEOTIDE SEQUENCE [LARGE SCALE GENOMIC DNA]</scope>
    <source>
        <strain evidence="2">cv. Khalas</strain>
    </source>
</reference>
<evidence type="ECO:0000256" key="1">
    <source>
        <dbReference type="SAM" id="MobiDB-lite"/>
    </source>
</evidence>
<feature type="region of interest" description="Disordered" evidence="1">
    <location>
        <begin position="242"/>
        <end position="261"/>
    </location>
</feature>
<evidence type="ECO:0000313" key="2">
    <source>
        <dbReference type="Proteomes" id="UP000228380"/>
    </source>
</evidence>
<dbReference type="PANTHER" id="PTHR35095">
    <property type="entry name" value="OS05G0143300 PROTEIN"/>
    <property type="match status" value="1"/>
</dbReference>
<dbReference type="AlphaFoldDB" id="A0A8B7C7Z7"/>
<proteinExistence type="predicted"/>
<dbReference type="PANTHER" id="PTHR35095:SF1">
    <property type="entry name" value="OS05G0143300 PROTEIN"/>
    <property type="match status" value="1"/>
</dbReference>
<dbReference type="OrthoDB" id="1918704at2759"/>
<dbReference type="Proteomes" id="UP000228380">
    <property type="component" value="Chromosome 12"/>
</dbReference>
<organism evidence="2 3">
    <name type="scientific">Phoenix dactylifera</name>
    <name type="common">Date palm</name>
    <dbReference type="NCBI Taxonomy" id="42345"/>
    <lineage>
        <taxon>Eukaryota</taxon>
        <taxon>Viridiplantae</taxon>
        <taxon>Streptophyta</taxon>
        <taxon>Embryophyta</taxon>
        <taxon>Tracheophyta</taxon>
        <taxon>Spermatophyta</taxon>
        <taxon>Magnoliopsida</taxon>
        <taxon>Liliopsida</taxon>
        <taxon>Arecaceae</taxon>
        <taxon>Coryphoideae</taxon>
        <taxon>Phoeniceae</taxon>
        <taxon>Phoenix</taxon>
    </lineage>
</organism>
<feature type="compositionally biased region" description="Polar residues" evidence="1">
    <location>
        <begin position="250"/>
        <end position="261"/>
    </location>
</feature>
<keyword evidence="2" id="KW-1185">Reference proteome</keyword>
<evidence type="ECO:0000313" key="3">
    <source>
        <dbReference type="RefSeq" id="XP_008793660.1"/>
    </source>
</evidence>
<reference evidence="3" key="2">
    <citation type="submission" date="2025-08" db="UniProtKB">
        <authorList>
            <consortium name="RefSeq"/>
        </authorList>
    </citation>
    <scope>IDENTIFICATION</scope>
    <source>
        <tissue evidence="3">Young leaves</tissue>
    </source>
</reference>
<protein>
    <submittedName>
        <fullName evidence="3">Uncharacterized protein LOC103709909</fullName>
    </submittedName>
</protein>
<dbReference type="KEGG" id="pda:103709909"/>
<name>A0A8B7C7Z7_PHODC</name>
<gene>
    <name evidence="3" type="primary">LOC103709909</name>
</gene>
<dbReference type="RefSeq" id="XP_008793660.1">
    <property type="nucleotide sequence ID" value="XM_008795438.4"/>
</dbReference>
<dbReference type="GeneID" id="103709909"/>